<name>A0A1G6I1A4_9GAMM</name>
<dbReference type="AlphaFoldDB" id="A0A1G6I1A4"/>
<reference evidence="3" key="1">
    <citation type="submission" date="2016-09" db="EMBL/GenBank/DDBJ databases">
        <authorList>
            <person name="Varghese N."/>
            <person name="Submissions S."/>
        </authorList>
    </citation>
    <scope>NUCLEOTIDE SEQUENCE [LARGE SCALE GENOMIC DNA]</scope>
    <source>
        <strain evidence="3">ANC 4667</strain>
    </source>
</reference>
<proteinExistence type="predicted"/>
<dbReference type="EMBL" id="FMYO01000002">
    <property type="protein sequence ID" value="SDC00178.1"/>
    <property type="molecule type" value="Genomic_DNA"/>
</dbReference>
<keyword evidence="1" id="KW-0812">Transmembrane</keyword>
<feature type="transmembrane region" description="Helical" evidence="1">
    <location>
        <begin position="71"/>
        <end position="93"/>
    </location>
</feature>
<keyword evidence="1" id="KW-0472">Membrane</keyword>
<keyword evidence="3" id="KW-1185">Reference proteome</keyword>
<feature type="transmembrane region" description="Helical" evidence="1">
    <location>
        <begin position="47"/>
        <end position="64"/>
    </location>
</feature>
<keyword evidence="1" id="KW-1133">Transmembrane helix</keyword>
<feature type="transmembrane region" description="Helical" evidence="1">
    <location>
        <begin position="99"/>
        <end position="119"/>
    </location>
</feature>
<accession>A0A1G6I1A4</accession>
<organism evidence="2 3">
    <name type="scientific">Acinetobacter kookii</name>
    <dbReference type="NCBI Taxonomy" id="1226327"/>
    <lineage>
        <taxon>Bacteria</taxon>
        <taxon>Pseudomonadati</taxon>
        <taxon>Pseudomonadota</taxon>
        <taxon>Gammaproteobacteria</taxon>
        <taxon>Moraxellales</taxon>
        <taxon>Moraxellaceae</taxon>
        <taxon>Acinetobacter</taxon>
    </lineage>
</organism>
<evidence type="ECO:0000256" key="1">
    <source>
        <dbReference type="SAM" id="Phobius"/>
    </source>
</evidence>
<dbReference type="Proteomes" id="UP000243468">
    <property type="component" value="Unassembled WGS sequence"/>
</dbReference>
<sequence length="126" mass="14885">MVNPDQEKMFDVLEKQRQHQLKVDRILKVVLPIVGFLLSVMCANFNRLSLIFTIVISILALWMVGIKRQALWIWTTVVAFYCLLDNLYSFGAFDLKRYVYQFGSITTFLWITGIARPYIDRWMLKD</sequence>
<evidence type="ECO:0000313" key="2">
    <source>
        <dbReference type="EMBL" id="SDC00178.1"/>
    </source>
</evidence>
<dbReference type="OrthoDB" id="6700897at2"/>
<evidence type="ECO:0000313" key="3">
    <source>
        <dbReference type="Proteomes" id="UP000243468"/>
    </source>
</evidence>
<protein>
    <submittedName>
        <fullName evidence="2">Uncharacterized protein</fullName>
    </submittedName>
</protein>
<gene>
    <name evidence="2" type="ORF">SAMN05421732_102298</name>
</gene>
<feature type="transmembrane region" description="Helical" evidence="1">
    <location>
        <begin position="25"/>
        <end position="41"/>
    </location>
</feature>
<dbReference type="STRING" id="1226327.SAMN05421732_102298"/>
<dbReference type="RefSeq" id="WP_092819224.1">
    <property type="nucleotide sequence ID" value="NZ_BAABKJ010000001.1"/>
</dbReference>